<comment type="caution">
    <text evidence="1">The sequence shown here is derived from an EMBL/GenBank/DDBJ whole genome shotgun (WGS) entry which is preliminary data.</text>
</comment>
<evidence type="ECO:0008006" key="3">
    <source>
        <dbReference type="Google" id="ProtNLM"/>
    </source>
</evidence>
<reference evidence="1 2" key="1">
    <citation type="submission" date="2018-04" db="EMBL/GenBank/DDBJ databases">
        <title>Acinetobacter junii Genome sequencing and assembly.</title>
        <authorList>
            <person name="Su J."/>
            <person name="Rensing C."/>
            <person name="Mazhar H.S."/>
        </authorList>
    </citation>
    <scope>NUCLEOTIDE SEQUENCE [LARGE SCALE GENOMIC DNA]</scope>
    <source>
        <strain evidence="1 2">SC22</strain>
    </source>
</reference>
<organism evidence="1 2">
    <name type="scientific">Acinetobacter junii</name>
    <dbReference type="NCBI Taxonomy" id="40215"/>
    <lineage>
        <taxon>Bacteria</taxon>
        <taxon>Pseudomonadati</taxon>
        <taxon>Pseudomonadota</taxon>
        <taxon>Gammaproteobacteria</taxon>
        <taxon>Moraxellales</taxon>
        <taxon>Moraxellaceae</taxon>
        <taxon>Acinetobacter</taxon>
    </lineage>
</organism>
<sequence length="249" mass="26101">MPAIIVKGDYQNKAIRFLPSNTTNLLYWGMYGKDVAFTSKNHKNGGIITAIGTPTYPDNNHATFKGGNNYLKTSAVQTTDMTFISVFKIDTEVAFSLISNYTSAGQAGSPSSVRGAGLELQVGTASDGKLNIVANKSVNVSGTDTAAPAVLTASYTVGQWCAIAGTINSTTGVCKVYNLTAGTSGQTTNTDPISLGSAGFYIGSTITTPSTNDGNVAFSAIYSDAKTDAEINEIYVAMKQYYAKRGITI</sequence>
<evidence type="ECO:0000313" key="1">
    <source>
        <dbReference type="EMBL" id="RBA49799.1"/>
    </source>
</evidence>
<dbReference type="Gene3D" id="2.60.120.200">
    <property type="match status" value="1"/>
</dbReference>
<dbReference type="InterPro" id="IPR013320">
    <property type="entry name" value="ConA-like_dom_sf"/>
</dbReference>
<dbReference type="SUPFAM" id="SSF49899">
    <property type="entry name" value="Concanavalin A-like lectins/glucanases"/>
    <property type="match status" value="1"/>
</dbReference>
<dbReference type="AlphaFoldDB" id="A0A365PM57"/>
<gene>
    <name evidence="1" type="ORF">DC346_01835</name>
</gene>
<name>A0A365PM57_ACIJU</name>
<dbReference type="Proteomes" id="UP000253688">
    <property type="component" value="Unassembled WGS sequence"/>
</dbReference>
<protein>
    <recommendedName>
        <fullName evidence="3">LamG domain-containing protein</fullName>
    </recommendedName>
</protein>
<dbReference type="EMBL" id="QEWH01000009">
    <property type="protein sequence ID" value="RBA49799.1"/>
    <property type="molecule type" value="Genomic_DNA"/>
</dbReference>
<accession>A0A365PM57</accession>
<evidence type="ECO:0000313" key="2">
    <source>
        <dbReference type="Proteomes" id="UP000253688"/>
    </source>
</evidence>
<dbReference type="RefSeq" id="WP_112986245.1">
    <property type="nucleotide sequence ID" value="NZ_CP131470.1"/>
</dbReference>
<proteinExistence type="predicted"/>